<evidence type="ECO:0000313" key="3">
    <source>
        <dbReference type="EMBL" id="GAA4399877.1"/>
    </source>
</evidence>
<keyword evidence="2" id="KW-1133">Transmembrane helix</keyword>
<feature type="region of interest" description="Disordered" evidence="1">
    <location>
        <begin position="458"/>
        <end position="477"/>
    </location>
</feature>
<organism evidence="3 4">
    <name type="scientific">Ornithinibacter aureus</name>
    <dbReference type="NCBI Taxonomy" id="622664"/>
    <lineage>
        <taxon>Bacteria</taxon>
        <taxon>Bacillati</taxon>
        <taxon>Actinomycetota</taxon>
        <taxon>Actinomycetes</taxon>
        <taxon>Micrococcales</taxon>
        <taxon>Intrasporangiaceae</taxon>
        <taxon>Ornithinibacter</taxon>
    </lineage>
</organism>
<dbReference type="InterPro" id="IPR011044">
    <property type="entry name" value="Quino_amine_DH_bsu"/>
</dbReference>
<dbReference type="EMBL" id="BAABFX010000037">
    <property type="protein sequence ID" value="GAA4399877.1"/>
    <property type="molecule type" value="Genomic_DNA"/>
</dbReference>
<protein>
    <recommendedName>
        <fullName evidence="5">DNA-directed RNA polymerase specialized sigma24 family protein</fullName>
    </recommendedName>
</protein>
<evidence type="ECO:0008006" key="5">
    <source>
        <dbReference type="Google" id="ProtNLM"/>
    </source>
</evidence>
<feature type="transmembrane region" description="Helical" evidence="2">
    <location>
        <begin position="209"/>
        <end position="226"/>
    </location>
</feature>
<dbReference type="RefSeq" id="WP_159898706.1">
    <property type="nucleotide sequence ID" value="NZ_BAABFX010000037.1"/>
</dbReference>
<evidence type="ECO:0000313" key="4">
    <source>
        <dbReference type="Proteomes" id="UP001500390"/>
    </source>
</evidence>
<comment type="caution">
    <text evidence="3">The sequence shown here is derived from an EMBL/GenBank/DDBJ whole genome shotgun (WGS) entry which is preliminary data.</text>
</comment>
<dbReference type="SUPFAM" id="SSF88659">
    <property type="entry name" value="Sigma3 and sigma4 domains of RNA polymerase sigma factors"/>
    <property type="match status" value="1"/>
</dbReference>
<sequence>MNGADRVSEAGAEFVAFAQSRQPDLLRAAYLVCGDVGIAQEVLRHVFVTLARQWGRVEEERPDAVVRHLLHRDAVASCRRREAPSQRYVPVDDDDSDRDTDWDMDEDADQRRRAEVMAALDLLPPAQRSVVVACHLEDHGEDGAAPMLGRPLRVVRREHESALALLGWTPDDAGANLELASEDLPETDLVGDAWAQAGRQRRAMVRRTVLGAGVALVGGAVAAVALREPEAPPGPRPAPTPSPSAAVADGRLPLLTVQGVRVYLAPDPRSEANLPEYPLREELAFPQVLGAGPVGERAVLGEQGLTGVSTGVRGVFMVATSEDRSSPVLYAPNAPTPYVLVPSVRMPLASLRSGPLGPRSIDDDRHRVVFHRPAAVVILDARDGSVIEVPVPDPTIAAAGWARDGRTVVARGRDTGWLIDPESYGVRRAENAVSPDWSDLVDSGGATVLRTFSGEGELTGTKDLRGPPIVPHSTSVSTTEGWVSTGAWLPETYQREVQRSQGLMAAQGDLPPIPRVLAATEGPLVPAQCYRALGWGPSAVVFLEARSQRPGFQGAVRRVLAWDVTRARLWRVADIAPASLMDGDFTGFFAI</sequence>
<reference evidence="4" key="1">
    <citation type="journal article" date="2019" name="Int. J. Syst. Evol. Microbiol.">
        <title>The Global Catalogue of Microorganisms (GCM) 10K type strain sequencing project: providing services to taxonomists for standard genome sequencing and annotation.</title>
        <authorList>
            <consortium name="The Broad Institute Genomics Platform"/>
            <consortium name="The Broad Institute Genome Sequencing Center for Infectious Disease"/>
            <person name="Wu L."/>
            <person name="Ma J."/>
        </authorList>
    </citation>
    <scope>NUCLEOTIDE SEQUENCE [LARGE SCALE GENOMIC DNA]</scope>
    <source>
        <strain evidence="4">JCM 17738</strain>
    </source>
</reference>
<dbReference type="Gene3D" id="1.10.10.10">
    <property type="entry name" value="Winged helix-like DNA-binding domain superfamily/Winged helix DNA-binding domain"/>
    <property type="match status" value="1"/>
</dbReference>
<keyword evidence="2" id="KW-0812">Transmembrane</keyword>
<keyword evidence="2" id="KW-0472">Membrane</keyword>
<feature type="compositionally biased region" description="Acidic residues" evidence="1">
    <location>
        <begin position="91"/>
        <end position="104"/>
    </location>
</feature>
<dbReference type="InterPro" id="IPR036388">
    <property type="entry name" value="WH-like_DNA-bd_sf"/>
</dbReference>
<dbReference type="SUPFAM" id="SSF50969">
    <property type="entry name" value="YVTN repeat-like/Quinoprotein amine dehydrogenase"/>
    <property type="match status" value="1"/>
</dbReference>
<name>A0ABP8K3K3_9MICO</name>
<gene>
    <name evidence="3" type="ORF">GCM10023153_26560</name>
</gene>
<evidence type="ECO:0000256" key="1">
    <source>
        <dbReference type="SAM" id="MobiDB-lite"/>
    </source>
</evidence>
<dbReference type="InterPro" id="IPR013324">
    <property type="entry name" value="RNA_pol_sigma_r3/r4-like"/>
</dbReference>
<proteinExistence type="predicted"/>
<keyword evidence="4" id="KW-1185">Reference proteome</keyword>
<accession>A0ABP8K3K3</accession>
<feature type="region of interest" description="Disordered" evidence="1">
    <location>
        <begin position="81"/>
        <end position="104"/>
    </location>
</feature>
<dbReference type="Proteomes" id="UP001500390">
    <property type="component" value="Unassembled WGS sequence"/>
</dbReference>
<evidence type="ECO:0000256" key="2">
    <source>
        <dbReference type="SAM" id="Phobius"/>
    </source>
</evidence>